<dbReference type="EMBL" id="OW240913">
    <property type="protein sequence ID" value="CAH2248798.1"/>
    <property type="molecule type" value="Genomic_DNA"/>
</dbReference>
<proteinExistence type="predicted"/>
<reference evidence="2" key="1">
    <citation type="submission" date="2022-03" db="EMBL/GenBank/DDBJ databases">
        <authorList>
            <person name="Alioto T."/>
            <person name="Alioto T."/>
            <person name="Gomez Garrido J."/>
        </authorList>
    </citation>
    <scope>NUCLEOTIDE SEQUENCE</scope>
</reference>
<evidence type="ECO:0000313" key="3">
    <source>
        <dbReference type="Proteomes" id="UP001295444"/>
    </source>
</evidence>
<organism evidence="2 3">
    <name type="scientific">Pelobates cultripes</name>
    <name type="common">Western spadefoot toad</name>
    <dbReference type="NCBI Taxonomy" id="61616"/>
    <lineage>
        <taxon>Eukaryota</taxon>
        <taxon>Metazoa</taxon>
        <taxon>Chordata</taxon>
        <taxon>Craniata</taxon>
        <taxon>Vertebrata</taxon>
        <taxon>Euteleostomi</taxon>
        <taxon>Amphibia</taxon>
        <taxon>Batrachia</taxon>
        <taxon>Anura</taxon>
        <taxon>Pelobatoidea</taxon>
        <taxon>Pelobatidae</taxon>
        <taxon>Pelobates</taxon>
    </lineage>
</organism>
<protein>
    <submittedName>
        <fullName evidence="2">Uncharacterized protein</fullName>
    </submittedName>
</protein>
<accession>A0AAD1RD26</accession>
<dbReference type="AlphaFoldDB" id="A0AAD1RD26"/>
<feature type="region of interest" description="Disordered" evidence="1">
    <location>
        <begin position="1"/>
        <end position="23"/>
    </location>
</feature>
<feature type="region of interest" description="Disordered" evidence="1">
    <location>
        <begin position="104"/>
        <end position="137"/>
    </location>
</feature>
<gene>
    <name evidence="2" type="ORF">PECUL_23A030961</name>
</gene>
<feature type="compositionally biased region" description="Basic residues" evidence="1">
    <location>
        <begin position="125"/>
        <end position="136"/>
    </location>
</feature>
<evidence type="ECO:0000313" key="2">
    <source>
        <dbReference type="EMBL" id="CAH2248798.1"/>
    </source>
</evidence>
<name>A0AAD1RD26_PELCU</name>
<sequence>METAGGFDRAGSQTRRLKAYSQRPRIEVSVRTKTHHDRGPPRTAHCIIGLTSLRARGQPYHAFPEESSGADWTTAAKTSRDIYNAFRVTHALRRSFVALITADRPVRGGEGGGGKEKRRSEQLRAHHQSPSHRAPHTAHSELLYAPSPPAPRHRVFLGTGCMIKLQSSMSKHSPQFCGVLGHTFMEFLKGSGDYCQAQHDLYADK</sequence>
<keyword evidence="3" id="KW-1185">Reference proteome</keyword>
<feature type="compositionally biased region" description="Basic and acidic residues" evidence="1">
    <location>
        <begin position="113"/>
        <end position="124"/>
    </location>
</feature>
<evidence type="ECO:0000256" key="1">
    <source>
        <dbReference type="SAM" id="MobiDB-lite"/>
    </source>
</evidence>
<dbReference type="Proteomes" id="UP001295444">
    <property type="component" value="Chromosome 02"/>
</dbReference>